<keyword evidence="3" id="KW-1185">Reference proteome</keyword>
<comment type="caution">
    <text evidence="2">The sequence shown here is derived from an EMBL/GenBank/DDBJ whole genome shotgun (WGS) entry which is preliminary data.</text>
</comment>
<evidence type="ECO:0000313" key="2">
    <source>
        <dbReference type="EMBL" id="ORY15736.1"/>
    </source>
</evidence>
<dbReference type="Proteomes" id="UP000193144">
    <property type="component" value="Unassembled WGS sequence"/>
</dbReference>
<feature type="region of interest" description="Disordered" evidence="1">
    <location>
        <begin position="65"/>
        <end position="97"/>
    </location>
</feature>
<organism evidence="2 3">
    <name type="scientific">Clohesyomyces aquaticus</name>
    <dbReference type="NCBI Taxonomy" id="1231657"/>
    <lineage>
        <taxon>Eukaryota</taxon>
        <taxon>Fungi</taxon>
        <taxon>Dikarya</taxon>
        <taxon>Ascomycota</taxon>
        <taxon>Pezizomycotina</taxon>
        <taxon>Dothideomycetes</taxon>
        <taxon>Pleosporomycetidae</taxon>
        <taxon>Pleosporales</taxon>
        <taxon>Lindgomycetaceae</taxon>
        <taxon>Clohesyomyces</taxon>
    </lineage>
</organism>
<dbReference type="EMBL" id="MCFA01000023">
    <property type="protein sequence ID" value="ORY15736.1"/>
    <property type="molecule type" value="Genomic_DNA"/>
</dbReference>
<name>A0A1Y1ZZS3_9PLEO</name>
<evidence type="ECO:0008006" key="4">
    <source>
        <dbReference type="Google" id="ProtNLM"/>
    </source>
</evidence>
<evidence type="ECO:0000313" key="3">
    <source>
        <dbReference type="Proteomes" id="UP000193144"/>
    </source>
</evidence>
<sequence>MYHEYSLGTRFSCTCTLENMPDQIFGSPNEPLFASKKAARYHAAKCAIDFVKSQGLWPDNVTDLGGIKKKKVGQPPTTPNKNTETPNPNPNLPFPGSSVSYTSQVQALAHTLGLNTPEWRFAPEDPQAPGFHTVSAYFKSGGPHEGPVGEVRHIFGKKKAKEECARLTLEYLREVHRQRLALMGVDDAHDDTESSDDFESAPES</sequence>
<accession>A0A1Y1ZZS3</accession>
<feature type="compositionally biased region" description="Acidic residues" evidence="1">
    <location>
        <begin position="188"/>
        <end position="204"/>
    </location>
</feature>
<proteinExistence type="predicted"/>
<dbReference type="AlphaFoldDB" id="A0A1Y1ZZS3"/>
<feature type="region of interest" description="Disordered" evidence="1">
    <location>
        <begin position="184"/>
        <end position="204"/>
    </location>
</feature>
<protein>
    <recommendedName>
        <fullName evidence="4">DRBM domain-containing protein</fullName>
    </recommendedName>
</protein>
<evidence type="ECO:0000256" key="1">
    <source>
        <dbReference type="SAM" id="MobiDB-lite"/>
    </source>
</evidence>
<reference evidence="2 3" key="1">
    <citation type="submission" date="2016-07" db="EMBL/GenBank/DDBJ databases">
        <title>Pervasive Adenine N6-methylation of Active Genes in Fungi.</title>
        <authorList>
            <consortium name="DOE Joint Genome Institute"/>
            <person name="Mondo S.J."/>
            <person name="Dannebaum R.O."/>
            <person name="Kuo R.C."/>
            <person name="Labutti K."/>
            <person name="Haridas S."/>
            <person name="Kuo A."/>
            <person name="Salamov A."/>
            <person name="Ahrendt S.R."/>
            <person name="Lipzen A."/>
            <person name="Sullivan W."/>
            <person name="Andreopoulos W.B."/>
            <person name="Clum A."/>
            <person name="Lindquist E."/>
            <person name="Daum C."/>
            <person name="Ramamoorthy G.K."/>
            <person name="Gryganskyi A."/>
            <person name="Culley D."/>
            <person name="Magnuson J.K."/>
            <person name="James T.Y."/>
            <person name="O'Malley M.A."/>
            <person name="Stajich J.E."/>
            <person name="Spatafora J.W."/>
            <person name="Visel A."/>
            <person name="Grigoriev I.V."/>
        </authorList>
    </citation>
    <scope>NUCLEOTIDE SEQUENCE [LARGE SCALE GENOMIC DNA]</scope>
    <source>
        <strain evidence="2 3">CBS 115471</strain>
    </source>
</reference>
<dbReference type="OrthoDB" id="5222339at2759"/>
<gene>
    <name evidence="2" type="ORF">BCR34DRAFT_558468</name>
</gene>